<dbReference type="AlphaFoldDB" id="A0AAD6UKM1"/>
<protein>
    <submittedName>
        <fullName evidence="1">Uncharacterized protein</fullName>
    </submittedName>
</protein>
<evidence type="ECO:0000313" key="1">
    <source>
        <dbReference type="EMBL" id="KAJ7189537.1"/>
    </source>
</evidence>
<dbReference type="Proteomes" id="UP001219525">
    <property type="component" value="Unassembled WGS sequence"/>
</dbReference>
<accession>A0AAD6UKM1</accession>
<keyword evidence="2" id="KW-1185">Reference proteome</keyword>
<dbReference type="PANTHER" id="PTHR33266">
    <property type="entry name" value="CHROMOSOME 15, WHOLE GENOME SHOTGUN SEQUENCE"/>
    <property type="match status" value="1"/>
</dbReference>
<gene>
    <name evidence="1" type="ORF">GGX14DRAFT_608907</name>
</gene>
<organism evidence="1 2">
    <name type="scientific">Mycena pura</name>
    <dbReference type="NCBI Taxonomy" id="153505"/>
    <lineage>
        <taxon>Eukaryota</taxon>
        <taxon>Fungi</taxon>
        <taxon>Dikarya</taxon>
        <taxon>Basidiomycota</taxon>
        <taxon>Agaricomycotina</taxon>
        <taxon>Agaricomycetes</taxon>
        <taxon>Agaricomycetidae</taxon>
        <taxon>Agaricales</taxon>
        <taxon>Marasmiineae</taxon>
        <taxon>Mycenaceae</taxon>
        <taxon>Mycena</taxon>
    </lineage>
</organism>
<comment type="caution">
    <text evidence="1">The sequence shown here is derived from an EMBL/GenBank/DDBJ whole genome shotgun (WGS) entry which is preliminary data.</text>
</comment>
<name>A0AAD6UKM1_9AGAR</name>
<dbReference type="PANTHER" id="PTHR33266:SF1">
    <property type="entry name" value="F-BOX DOMAIN-CONTAINING PROTEIN"/>
    <property type="match status" value="1"/>
</dbReference>
<proteinExistence type="predicted"/>
<dbReference type="EMBL" id="JARJCW010000173">
    <property type="protein sequence ID" value="KAJ7189537.1"/>
    <property type="molecule type" value="Genomic_DNA"/>
</dbReference>
<reference evidence="1" key="1">
    <citation type="submission" date="2023-03" db="EMBL/GenBank/DDBJ databases">
        <title>Massive genome expansion in bonnet fungi (Mycena s.s.) driven by repeated elements and novel gene families across ecological guilds.</title>
        <authorList>
            <consortium name="Lawrence Berkeley National Laboratory"/>
            <person name="Harder C.B."/>
            <person name="Miyauchi S."/>
            <person name="Viragh M."/>
            <person name="Kuo A."/>
            <person name="Thoen E."/>
            <person name="Andreopoulos B."/>
            <person name="Lu D."/>
            <person name="Skrede I."/>
            <person name="Drula E."/>
            <person name="Henrissat B."/>
            <person name="Morin E."/>
            <person name="Kohler A."/>
            <person name="Barry K."/>
            <person name="LaButti K."/>
            <person name="Morin E."/>
            <person name="Salamov A."/>
            <person name="Lipzen A."/>
            <person name="Mereny Z."/>
            <person name="Hegedus B."/>
            <person name="Baldrian P."/>
            <person name="Stursova M."/>
            <person name="Weitz H."/>
            <person name="Taylor A."/>
            <person name="Grigoriev I.V."/>
            <person name="Nagy L.G."/>
            <person name="Martin F."/>
            <person name="Kauserud H."/>
        </authorList>
    </citation>
    <scope>NUCLEOTIDE SEQUENCE</scope>
    <source>
        <strain evidence="1">9144</strain>
    </source>
</reference>
<sequence length="839" mass="95173">MSRRAHETDKVGRIWREIILSCDAMDKAFQDILMPMGDGNIAKEYQELWKELGAVVKGSKEINFEVFRRQRQFRNDMKSPPPESNSGGSISSLAATTHKSFRQQFRGDHDKILLDTLDSYYCSSKIASTHKFYSLSVPLVQSSCTGKSRTAYQVVQRRFGFNLCLREPVGDDEVYPPTDHNVRQFLTEFESPDAPRLIDVLKHYWVFLENLFVQAVLTLDSPEFSAFKDGHDSDILSQVWAAWFSKGADFKDHSPNHRKFYNAVIGSARAKIGQGLDAGAAESDCKSACKSLIKKLRSFSLDVRQEYVGKSDDRIEIVIFLDEAHPLARLVVHDPDSADNRRTGLFTMERAFKSLLKFPVFCIFMSTNSRLEGLATPAAHRPSLRGGSTFRYFPPLNEFVGFDLFSAEIGREIFSSGVTLNKIASGKMLSTFGRPHWFGLWTALDEMESDKLATIVNLATTKLNPQIKPDVDLDAQTAWVGGRLCLEPDIHRAEARKLQSRLVESYMGVVMSIPEHRLFMHTGTPSEPILVEASGRLMHTHKVDVIQFLRTTLGDGLLAKGERGEIVTRVLMLLAHDNAARSLGPFNGLQYCRPVRLLTFLKFLLTDSVYDELMDLTPVLDEAELEPQTPPRKFKIEYEHAWINISHFVNGDCEVVKLEHLRNFLFRGAAVQCFPNQEAIDCVAPIVFAKKLDDPIRSTDLGPMQIQTKNRKDSTPLIVTTHRTQPKPQATDRPTFTLVLEYGDPHPTPLQGAHTYVRQTRKPGYMTQQTHFQATLYGLDGFRLTDEQKRDIHSLLDLTKTMEAFPRALNPDDYLLMRRLKPNFRAEDEMSGWAPVDCW</sequence>
<evidence type="ECO:0000313" key="2">
    <source>
        <dbReference type="Proteomes" id="UP001219525"/>
    </source>
</evidence>